<proteinExistence type="predicted"/>
<reference evidence="4" key="1">
    <citation type="submission" date="2010-10" db="EMBL/GenBank/DDBJ databases">
        <title>The complete genome of Halanaerobium praevalens DSM 2228.</title>
        <authorList>
            <consortium name="US DOE Joint Genome Institute (JGI-PGF)"/>
            <person name="Lucas S."/>
            <person name="Copeland A."/>
            <person name="Lapidus A."/>
            <person name="Glavina del Rio T."/>
            <person name="Dalin E."/>
            <person name="Tice H."/>
            <person name="Bruce D."/>
            <person name="Goodwin L."/>
            <person name="Pitluck S."/>
            <person name="Kyrpides N."/>
            <person name="Mavromatis K."/>
            <person name="Ivanova N."/>
            <person name="Ovchinnikova G."/>
            <person name="Chertkov O."/>
            <person name="Detter J.C."/>
            <person name="Han C."/>
            <person name="Larimer F."/>
            <person name="Land M."/>
            <person name="Hauser L."/>
            <person name="Markowitz V."/>
            <person name="Cheng J.-F."/>
            <person name="Hugenholtz P."/>
            <person name="Woyke T."/>
            <person name="Wu D."/>
            <person name="Tindall B."/>
            <person name="Pomrenke H.G."/>
            <person name="Brambilla E."/>
            <person name="Klenk H.-P."/>
            <person name="Eisen J.A."/>
        </authorList>
    </citation>
    <scope>NUCLEOTIDE SEQUENCE [LARGE SCALE GENOMIC DNA]</scope>
    <source>
        <strain evidence="4">ATCC 33744 / DSM 2228 / GSL</strain>
    </source>
</reference>
<evidence type="ECO:0000313" key="3">
    <source>
        <dbReference type="EMBL" id="ADO76325.1"/>
    </source>
</evidence>
<dbReference type="RefSeq" id="WP_014552360.1">
    <property type="nucleotide sequence ID" value="NC_017455.1"/>
</dbReference>
<dbReference type="SMART" id="SM00899">
    <property type="entry name" value="FeoA"/>
    <property type="match status" value="1"/>
</dbReference>
<dbReference type="AlphaFoldDB" id="E3DMD2"/>
<dbReference type="Proteomes" id="UP000006866">
    <property type="component" value="Chromosome"/>
</dbReference>
<dbReference type="PANTHER" id="PTHR43151:SF1">
    <property type="entry name" value="SSR2333 PROTEIN"/>
    <property type="match status" value="1"/>
</dbReference>
<keyword evidence="1" id="KW-0408">Iron</keyword>
<name>E3DMD2_HALPG</name>
<dbReference type="STRING" id="572479.Hprae_0168"/>
<dbReference type="InterPro" id="IPR038157">
    <property type="entry name" value="FeoA_core_dom"/>
</dbReference>
<reference evidence="3 4" key="2">
    <citation type="journal article" date="2011" name="Stand. Genomic Sci.">
        <title>Complete genome sequence of the extremely halophilic Halanaerobium praevalens type strain (GSL).</title>
        <authorList>
            <person name="Ivanova N."/>
            <person name="Sikorski J."/>
            <person name="Chertkov O."/>
            <person name="Nolan M."/>
            <person name="Lucas S."/>
            <person name="Hammon N."/>
            <person name="Deshpande S."/>
            <person name="Cheng J.F."/>
            <person name="Tapia R."/>
            <person name="Han C."/>
            <person name="Goodwin L."/>
            <person name="Pitluck S."/>
            <person name="Huntemann M."/>
            <person name="Liolios K."/>
            <person name="Pagani I."/>
            <person name="Mavromatis K."/>
            <person name="Ovchinikova G."/>
            <person name="Pati A."/>
            <person name="Chen A."/>
            <person name="Palaniappan K."/>
            <person name="Land M."/>
            <person name="Hauser L."/>
            <person name="Brambilla E.M."/>
            <person name="Kannan K.P."/>
            <person name="Rohde M."/>
            <person name="Tindall B.J."/>
            <person name="Goker M."/>
            <person name="Detter J.C."/>
            <person name="Woyke T."/>
            <person name="Bristow J."/>
            <person name="Eisen J.A."/>
            <person name="Markowitz V."/>
            <person name="Hugenholtz P."/>
            <person name="Kyrpides N.C."/>
            <person name="Klenk H.P."/>
            <person name="Lapidus A."/>
        </authorList>
    </citation>
    <scope>NUCLEOTIDE SEQUENCE [LARGE SCALE GENOMIC DNA]</scope>
    <source>
        <strain evidence="4">ATCC 33744 / DSM 2228 / GSL</strain>
    </source>
</reference>
<dbReference type="GO" id="GO:0046914">
    <property type="term" value="F:transition metal ion binding"/>
    <property type="evidence" value="ECO:0007669"/>
    <property type="project" value="InterPro"/>
</dbReference>
<dbReference type="OrthoDB" id="2112558at2"/>
<dbReference type="Pfam" id="PF04023">
    <property type="entry name" value="FeoA"/>
    <property type="match status" value="1"/>
</dbReference>
<dbReference type="InterPro" id="IPR007167">
    <property type="entry name" value="Fe-transptr_FeoA-like"/>
</dbReference>
<gene>
    <name evidence="3" type="ordered locus">Hprae_0168</name>
</gene>
<evidence type="ECO:0000259" key="2">
    <source>
        <dbReference type="SMART" id="SM00899"/>
    </source>
</evidence>
<evidence type="ECO:0000313" key="4">
    <source>
        <dbReference type="Proteomes" id="UP000006866"/>
    </source>
</evidence>
<dbReference type="HOGENOM" id="CLU_150646_6_3_9"/>
<dbReference type="Gene3D" id="2.30.30.90">
    <property type="match status" value="1"/>
</dbReference>
<accession>E3DMD2</accession>
<sequence length="81" mass="8781">MRENIIPLGLLPSGQKAKIVDNQSYGRGLLRRLEDLGLNIGTEIEVIAAGNPGPFLLAIQNQQVALGQNLAAKIMVKNKIY</sequence>
<dbReference type="PANTHER" id="PTHR43151">
    <property type="entry name" value="FEOA FAMILY PROTEIN"/>
    <property type="match status" value="1"/>
</dbReference>
<dbReference type="InterPro" id="IPR053184">
    <property type="entry name" value="FeoA-like"/>
</dbReference>
<evidence type="ECO:0000256" key="1">
    <source>
        <dbReference type="ARBA" id="ARBA00023004"/>
    </source>
</evidence>
<dbReference type="SUPFAM" id="SSF50037">
    <property type="entry name" value="C-terminal domain of transcriptional repressors"/>
    <property type="match status" value="1"/>
</dbReference>
<dbReference type="PATRIC" id="fig|572479.3.peg.169"/>
<dbReference type="InterPro" id="IPR008988">
    <property type="entry name" value="Transcriptional_repressor_C"/>
</dbReference>
<dbReference type="KEGG" id="hpk:Hprae_0168"/>
<dbReference type="EMBL" id="CP002175">
    <property type="protein sequence ID" value="ADO76325.1"/>
    <property type="molecule type" value="Genomic_DNA"/>
</dbReference>
<feature type="domain" description="Ferrous iron transporter FeoA-like" evidence="2">
    <location>
        <begin position="6"/>
        <end position="78"/>
    </location>
</feature>
<keyword evidence="4" id="KW-1185">Reference proteome</keyword>
<organism evidence="3 4">
    <name type="scientific">Halanaerobium praevalens (strain ATCC 33744 / DSM 2228 / GSL)</name>
    <dbReference type="NCBI Taxonomy" id="572479"/>
    <lineage>
        <taxon>Bacteria</taxon>
        <taxon>Bacillati</taxon>
        <taxon>Bacillota</taxon>
        <taxon>Clostridia</taxon>
        <taxon>Halanaerobiales</taxon>
        <taxon>Halanaerobiaceae</taxon>
        <taxon>Halanaerobium</taxon>
    </lineage>
</organism>
<protein>
    <submittedName>
        <fullName evidence="3">FeoA family protein</fullName>
    </submittedName>
</protein>